<evidence type="ECO:0000256" key="4">
    <source>
        <dbReference type="ARBA" id="ARBA00023004"/>
    </source>
</evidence>
<dbReference type="InterPro" id="IPR012312">
    <property type="entry name" value="Hemerythrin-like"/>
</dbReference>
<keyword evidence="3" id="KW-0479">Metal-binding</keyword>
<organism evidence="6 7">
    <name type="scientific">Pseudodesulfovibrio profundus</name>
    <dbReference type="NCBI Taxonomy" id="57320"/>
    <lineage>
        <taxon>Bacteria</taxon>
        <taxon>Pseudomonadati</taxon>
        <taxon>Thermodesulfobacteriota</taxon>
        <taxon>Desulfovibrionia</taxon>
        <taxon>Desulfovibrionales</taxon>
        <taxon>Desulfovibrionaceae</taxon>
    </lineage>
</organism>
<dbReference type="CDD" id="cd12107">
    <property type="entry name" value="Hemerythrin"/>
    <property type="match status" value="1"/>
</dbReference>
<evidence type="ECO:0000313" key="7">
    <source>
        <dbReference type="Proteomes" id="UP000219215"/>
    </source>
</evidence>
<feature type="domain" description="Hemerythrin-like" evidence="5">
    <location>
        <begin position="14"/>
        <end position="125"/>
    </location>
</feature>
<protein>
    <submittedName>
        <fullName evidence="6">Hemerythrin-like metal-binding protein</fullName>
    </submittedName>
</protein>
<evidence type="ECO:0000256" key="2">
    <source>
        <dbReference type="ARBA" id="ARBA00022621"/>
    </source>
</evidence>
<dbReference type="EMBL" id="LT907975">
    <property type="protein sequence ID" value="SOB60011.1"/>
    <property type="molecule type" value="Genomic_DNA"/>
</dbReference>
<dbReference type="OrthoDB" id="9774644at2"/>
<evidence type="ECO:0000256" key="1">
    <source>
        <dbReference type="ARBA" id="ARBA00010587"/>
    </source>
</evidence>
<gene>
    <name evidence="6" type="ORF">DPRO_3100</name>
</gene>
<dbReference type="Proteomes" id="UP000219215">
    <property type="component" value="Chromosome DPRO"/>
</dbReference>
<dbReference type="KEGG" id="pprf:DPRO_3100"/>
<proteinExistence type="inferred from homology"/>
<sequence length="135" mass="15442">MPILSWQDSYSVGVACIDAEHKQLISMINRAFDDSKKETDLVILERLAADMRMYAMVHFATEEELMKEHDFPHSENHIKNHKMFLNKALEAEQAVEKGEDTNPIEFVNFLADWLSGHILEVDKALGTHLNAKGVF</sequence>
<dbReference type="SUPFAM" id="SSF47188">
    <property type="entry name" value="Hemerythrin-like"/>
    <property type="match status" value="1"/>
</dbReference>
<dbReference type="NCBIfam" id="NF033749">
    <property type="entry name" value="bact_hemeryth"/>
    <property type="match status" value="1"/>
</dbReference>
<dbReference type="InterPro" id="IPR016131">
    <property type="entry name" value="Haemerythrin_Fe_BS"/>
</dbReference>
<dbReference type="InterPro" id="IPR035938">
    <property type="entry name" value="Hemerythrin-like_sf"/>
</dbReference>
<keyword evidence="7" id="KW-1185">Reference proteome</keyword>
<evidence type="ECO:0000313" key="6">
    <source>
        <dbReference type="EMBL" id="SOB60011.1"/>
    </source>
</evidence>
<dbReference type="InterPro" id="IPR012827">
    <property type="entry name" value="Hemerythrin_metal-bd"/>
</dbReference>
<comment type="similarity">
    <text evidence="1">Belongs to the hemerythrin family.</text>
</comment>
<dbReference type="NCBIfam" id="TIGR02481">
    <property type="entry name" value="hemeryth_dom"/>
    <property type="match status" value="1"/>
</dbReference>
<dbReference type="GO" id="GO:0046872">
    <property type="term" value="F:metal ion binding"/>
    <property type="evidence" value="ECO:0007669"/>
    <property type="project" value="UniProtKB-KW"/>
</dbReference>
<name>A0A2C8FCW6_9BACT</name>
<dbReference type="PANTHER" id="PTHR37164:SF1">
    <property type="entry name" value="BACTERIOHEMERYTHRIN"/>
    <property type="match status" value="1"/>
</dbReference>
<dbReference type="InterPro" id="IPR050669">
    <property type="entry name" value="Hemerythrin"/>
</dbReference>
<dbReference type="PANTHER" id="PTHR37164">
    <property type="entry name" value="BACTERIOHEMERYTHRIN"/>
    <property type="match status" value="1"/>
</dbReference>
<keyword evidence="2" id="KW-0813">Transport</keyword>
<reference evidence="7" key="1">
    <citation type="submission" date="2017-09" db="EMBL/GenBank/DDBJ databases">
        <authorList>
            <person name="Regsiter A."/>
            <person name="William W."/>
        </authorList>
    </citation>
    <scope>NUCLEOTIDE SEQUENCE [LARGE SCALE GENOMIC DNA]</scope>
    <source>
        <strain evidence="7">500-1</strain>
    </source>
</reference>
<dbReference type="GO" id="GO:0005344">
    <property type="term" value="F:oxygen carrier activity"/>
    <property type="evidence" value="ECO:0007669"/>
    <property type="project" value="UniProtKB-KW"/>
</dbReference>
<evidence type="ECO:0000259" key="5">
    <source>
        <dbReference type="Pfam" id="PF01814"/>
    </source>
</evidence>
<dbReference type="Pfam" id="PF01814">
    <property type="entry name" value="Hemerythrin"/>
    <property type="match status" value="1"/>
</dbReference>
<keyword evidence="2" id="KW-0561">Oxygen transport</keyword>
<keyword evidence="4" id="KW-0408">Iron</keyword>
<evidence type="ECO:0000256" key="3">
    <source>
        <dbReference type="ARBA" id="ARBA00022723"/>
    </source>
</evidence>
<accession>A0A2C8FCW6</accession>
<dbReference type="Gene3D" id="1.20.120.50">
    <property type="entry name" value="Hemerythrin-like"/>
    <property type="match status" value="1"/>
</dbReference>
<dbReference type="AlphaFoldDB" id="A0A2C8FCW6"/>
<dbReference type="PROSITE" id="PS00550">
    <property type="entry name" value="HEMERYTHRINS"/>
    <property type="match status" value="1"/>
</dbReference>
<dbReference type="RefSeq" id="WP_097012789.1">
    <property type="nucleotide sequence ID" value="NZ_LT907975.1"/>
</dbReference>